<gene>
    <name evidence="4" type="ORF">BDV95DRAFT_577622</name>
</gene>
<dbReference type="GO" id="GO:0016491">
    <property type="term" value="F:oxidoreductase activity"/>
    <property type="evidence" value="ECO:0007669"/>
    <property type="project" value="UniProtKB-KW"/>
</dbReference>
<keyword evidence="2" id="KW-0274">FAD</keyword>
<dbReference type="Gene3D" id="3.50.50.60">
    <property type="entry name" value="FAD/NAD(P)-binding domain"/>
    <property type="match status" value="3"/>
</dbReference>
<dbReference type="SUPFAM" id="SSF51905">
    <property type="entry name" value="FAD/NAD(P)-binding domain"/>
    <property type="match status" value="3"/>
</dbReference>
<dbReference type="EMBL" id="JAADJZ010000016">
    <property type="protein sequence ID" value="KAF2869540.1"/>
    <property type="molecule type" value="Genomic_DNA"/>
</dbReference>
<comment type="caution">
    <text evidence="4">The sequence shown here is derived from an EMBL/GenBank/DDBJ whole genome shotgun (WGS) entry which is preliminary data.</text>
</comment>
<sequence>MASEVLDIVIVGAGLSGISAARFYLDVHPESNVVVLEKDTSIGGPWGKSRMYPGFWSQSGIRMSGFSDVPFSVPKDAEVCNDIYEAKYVSDYLENYVDSHVYAEKPLRDRIRLDFAVGRITKALDIWIVEGEQDGASRSFKTKRLIVATGITSEPKMPILAGSSTFGGQILHQNDYGTFMTQPSSIAQKVAVIGAGKSAADAVYGLVKAGHEVHWIIRKSGDGPGAFTNPADNAKGPFLNDPELAATRMFATMSPGCFTQPNAWTRFLHGTSLGDKVLEGVFNGADEKCKKIGNFHGRPGALDGFEDLESNVKLFWVTGQFGLIQRPDFWDTVAPNVRVHSHDIARLENHKVVLKDGPSLPMDVIVCATGFRNDFSFFSAEQRIQLGLPHLRADDEAEASWRTLEATADKEVLQKYPKLATPPPVSLAPDSPSLNRITPNRLYNCILPITDHSIAFHGNIYGPNGFRIAEVQAIWTTALFDGIVQLPGKQAMQQDIAWVNAFNRRRYPTKGALGNFFHYDMMGYLDRLLGQVGLTSYRKGWWADLMYPLIASDLQGTTGEYLRKYRAKMEGERTDRALGVGGG</sequence>
<evidence type="ECO:0000256" key="3">
    <source>
        <dbReference type="ARBA" id="ARBA00023002"/>
    </source>
</evidence>
<evidence type="ECO:0000313" key="4">
    <source>
        <dbReference type="EMBL" id="KAF2869540.1"/>
    </source>
</evidence>
<accession>A0A7C8M3X0</accession>
<organism evidence="4 5">
    <name type="scientific">Massariosphaeria phaeospora</name>
    <dbReference type="NCBI Taxonomy" id="100035"/>
    <lineage>
        <taxon>Eukaryota</taxon>
        <taxon>Fungi</taxon>
        <taxon>Dikarya</taxon>
        <taxon>Ascomycota</taxon>
        <taxon>Pezizomycotina</taxon>
        <taxon>Dothideomycetes</taxon>
        <taxon>Pleosporomycetidae</taxon>
        <taxon>Pleosporales</taxon>
        <taxon>Pleosporales incertae sedis</taxon>
        <taxon>Massariosphaeria</taxon>
    </lineage>
</organism>
<keyword evidence="5" id="KW-1185">Reference proteome</keyword>
<dbReference type="Proteomes" id="UP000481861">
    <property type="component" value="Unassembled WGS sequence"/>
</dbReference>
<dbReference type="OrthoDB" id="2915840at2759"/>
<dbReference type="PANTHER" id="PTHR23023">
    <property type="entry name" value="DIMETHYLANILINE MONOOXYGENASE"/>
    <property type="match status" value="1"/>
</dbReference>
<proteinExistence type="predicted"/>
<keyword evidence="1" id="KW-0285">Flavoprotein</keyword>
<dbReference type="InterPro" id="IPR050346">
    <property type="entry name" value="FMO-like"/>
</dbReference>
<protein>
    <recommendedName>
        <fullName evidence="6">Dimethylaniline monooxygenase</fullName>
    </recommendedName>
</protein>
<name>A0A7C8M3X0_9PLEO</name>
<keyword evidence="3" id="KW-0560">Oxidoreductase</keyword>
<evidence type="ECO:0000256" key="1">
    <source>
        <dbReference type="ARBA" id="ARBA00022630"/>
    </source>
</evidence>
<evidence type="ECO:0008006" key="6">
    <source>
        <dbReference type="Google" id="ProtNLM"/>
    </source>
</evidence>
<reference evidence="4 5" key="1">
    <citation type="submission" date="2020-01" db="EMBL/GenBank/DDBJ databases">
        <authorList>
            <consortium name="DOE Joint Genome Institute"/>
            <person name="Haridas S."/>
            <person name="Albert R."/>
            <person name="Binder M."/>
            <person name="Bloem J."/>
            <person name="Labutti K."/>
            <person name="Salamov A."/>
            <person name="Andreopoulos B."/>
            <person name="Baker S.E."/>
            <person name="Barry K."/>
            <person name="Bills G."/>
            <person name="Bluhm B.H."/>
            <person name="Cannon C."/>
            <person name="Castanera R."/>
            <person name="Culley D.E."/>
            <person name="Daum C."/>
            <person name="Ezra D."/>
            <person name="Gonzalez J.B."/>
            <person name="Henrissat B."/>
            <person name="Kuo A."/>
            <person name="Liang C."/>
            <person name="Lipzen A."/>
            <person name="Lutzoni F."/>
            <person name="Magnuson J."/>
            <person name="Mondo S."/>
            <person name="Nolan M."/>
            <person name="Ohm R."/>
            <person name="Pangilinan J."/>
            <person name="Park H.-J.H."/>
            <person name="Ramirez L."/>
            <person name="Alfaro M."/>
            <person name="Sun H."/>
            <person name="Tritt A."/>
            <person name="Yoshinaga Y."/>
            <person name="Zwiers L.-H.L."/>
            <person name="Turgeon B.G."/>
            <person name="Goodwin S.B."/>
            <person name="Spatafora J.W."/>
            <person name="Crous P.W."/>
            <person name="Grigoriev I.V."/>
        </authorList>
    </citation>
    <scope>NUCLEOTIDE SEQUENCE [LARGE SCALE GENOMIC DNA]</scope>
    <source>
        <strain evidence="4 5">CBS 611.86</strain>
    </source>
</reference>
<dbReference type="Pfam" id="PF13738">
    <property type="entry name" value="Pyr_redox_3"/>
    <property type="match status" value="1"/>
</dbReference>
<dbReference type="AlphaFoldDB" id="A0A7C8M3X0"/>
<evidence type="ECO:0000256" key="2">
    <source>
        <dbReference type="ARBA" id="ARBA00022827"/>
    </source>
</evidence>
<dbReference type="InterPro" id="IPR036188">
    <property type="entry name" value="FAD/NAD-bd_sf"/>
</dbReference>
<evidence type="ECO:0000313" key="5">
    <source>
        <dbReference type="Proteomes" id="UP000481861"/>
    </source>
</evidence>